<keyword evidence="3 7" id="KW-0808">Transferase</keyword>
<dbReference type="GO" id="GO:0006351">
    <property type="term" value="P:DNA-templated transcription"/>
    <property type="evidence" value="ECO:0007669"/>
    <property type="project" value="InterPro"/>
</dbReference>
<dbReference type="Gene3D" id="1.10.40.90">
    <property type="match status" value="1"/>
</dbReference>
<keyword evidence="2 7" id="KW-0240">DNA-directed RNA polymerase</keyword>
<dbReference type="Gene3D" id="4.10.860.120">
    <property type="entry name" value="RNA polymerase II, clamp domain"/>
    <property type="match status" value="1"/>
</dbReference>
<reference evidence="9" key="1">
    <citation type="journal article" date="2018" name="Sci. Rep.">
        <title>Dynamic evolution of inverted repeats in Euglenophyta plastid genomes.</title>
        <authorList>
            <person name="Karnkowska A."/>
            <person name="Bennett M.S."/>
            <person name="Triemer R.E."/>
        </authorList>
    </citation>
    <scope>NUCLEOTIDE SEQUENCE</scope>
</reference>
<keyword evidence="9" id="KW-0150">Chloroplast</keyword>
<dbReference type="GO" id="GO:0003899">
    <property type="term" value="F:DNA-directed RNA polymerase activity"/>
    <property type="evidence" value="ECO:0007669"/>
    <property type="project" value="UniProtKB-EC"/>
</dbReference>
<dbReference type="InterPro" id="IPR007066">
    <property type="entry name" value="RNA_pol_Rpb1_3"/>
</dbReference>
<evidence type="ECO:0000259" key="8">
    <source>
        <dbReference type="SMART" id="SM00663"/>
    </source>
</evidence>
<comment type="function">
    <text evidence="1 7">DNA-dependent RNA polymerase catalyzes the transcription of DNA into RNA using the four ribonucleoside triphosphates as substrates.</text>
</comment>
<dbReference type="Pfam" id="PF04983">
    <property type="entry name" value="RNA_pol_Rpb1_3"/>
    <property type="match status" value="1"/>
</dbReference>
<dbReference type="GeneID" id="38458614"/>
<evidence type="ECO:0000256" key="2">
    <source>
        <dbReference type="ARBA" id="ARBA00022478"/>
    </source>
</evidence>
<dbReference type="Gene3D" id="2.40.40.20">
    <property type="match status" value="1"/>
</dbReference>
<evidence type="ECO:0000256" key="3">
    <source>
        <dbReference type="ARBA" id="ARBA00022679"/>
    </source>
</evidence>
<proteinExistence type="inferred from homology"/>
<dbReference type="SMART" id="SM00663">
    <property type="entry name" value="RPOLA_N"/>
    <property type="match status" value="1"/>
</dbReference>
<evidence type="ECO:0000256" key="1">
    <source>
        <dbReference type="ARBA" id="ARBA00004026"/>
    </source>
</evidence>
<keyword evidence="5 7" id="KW-0804">Transcription</keyword>
<evidence type="ECO:0000313" key="9">
    <source>
        <dbReference type="EMBL" id="AYQ93660.1"/>
    </source>
</evidence>
<dbReference type="Pfam" id="PF04997">
    <property type="entry name" value="RNA_pol_Rpb1_1"/>
    <property type="match status" value="1"/>
</dbReference>
<keyword evidence="9" id="KW-0934">Plastid</keyword>
<protein>
    <recommendedName>
        <fullName evidence="7">DNA-directed RNA polymerase subunit</fullName>
        <ecNumber evidence="7">2.7.7.6</ecNumber>
    </recommendedName>
</protein>
<dbReference type="PANTHER" id="PTHR19376">
    <property type="entry name" value="DNA-DIRECTED RNA POLYMERASE"/>
    <property type="match status" value="1"/>
</dbReference>
<dbReference type="EC" id="2.7.7.6" evidence="7"/>
<dbReference type="RefSeq" id="YP_009538654.1">
    <property type="nucleotide sequence ID" value="NC_039927.1"/>
</dbReference>
<dbReference type="InterPro" id="IPR044893">
    <property type="entry name" value="RNA_pol_Rpb1_clamp_domain"/>
</dbReference>
<evidence type="ECO:0000256" key="6">
    <source>
        <dbReference type="ARBA" id="ARBA00048552"/>
    </source>
</evidence>
<dbReference type="GO" id="GO:0000428">
    <property type="term" value="C:DNA-directed RNA polymerase complex"/>
    <property type="evidence" value="ECO:0007669"/>
    <property type="project" value="UniProtKB-KW"/>
</dbReference>
<dbReference type="AlphaFoldDB" id="A0A3G3LLS6"/>
<organism evidence="9">
    <name type="scientific">Phacus pleuronectes</name>
    <dbReference type="NCBI Taxonomy" id="102908"/>
    <lineage>
        <taxon>Eukaryota</taxon>
        <taxon>Discoba</taxon>
        <taxon>Euglenozoa</taxon>
        <taxon>Euglenida</taxon>
        <taxon>Spirocuta</taxon>
        <taxon>Euglenophyceae</taxon>
        <taxon>Euglenales</taxon>
        <taxon>Phacaceae</taxon>
        <taxon>Phacus</taxon>
    </lineage>
</organism>
<dbReference type="SUPFAM" id="SSF64484">
    <property type="entry name" value="beta and beta-prime subunits of DNA dependent RNA-polymerase"/>
    <property type="match status" value="1"/>
</dbReference>
<dbReference type="Gene3D" id="1.10.274.100">
    <property type="entry name" value="RNA polymerase Rpb1, domain 3"/>
    <property type="match status" value="1"/>
</dbReference>
<accession>A0A3G3LLS6</accession>
<feature type="domain" description="RNA polymerase N-terminal" evidence="8">
    <location>
        <begin position="206"/>
        <end position="485"/>
    </location>
</feature>
<comment type="catalytic activity">
    <reaction evidence="6 7">
        <text>RNA(n) + a ribonucleoside 5'-triphosphate = RNA(n+1) + diphosphate</text>
        <dbReference type="Rhea" id="RHEA:21248"/>
        <dbReference type="Rhea" id="RHEA-COMP:14527"/>
        <dbReference type="Rhea" id="RHEA-COMP:17342"/>
        <dbReference type="ChEBI" id="CHEBI:33019"/>
        <dbReference type="ChEBI" id="CHEBI:61557"/>
        <dbReference type="ChEBI" id="CHEBI:140395"/>
        <dbReference type="EC" id="2.7.7.6"/>
    </reaction>
</comment>
<dbReference type="PANTHER" id="PTHR19376:SF54">
    <property type="entry name" value="DNA-DIRECTED RNA POLYMERASE SUBUNIT BETA"/>
    <property type="match status" value="1"/>
</dbReference>
<dbReference type="GO" id="GO:0003677">
    <property type="term" value="F:DNA binding"/>
    <property type="evidence" value="ECO:0007669"/>
    <property type="project" value="InterPro"/>
</dbReference>
<geneLocation type="chloroplast" evidence="9"/>
<evidence type="ECO:0000256" key="5">
    <source>
        <dbReference type="ARBA" id="ARBA00023163"/>
    </source>
</evidence>
<dbReference type="InterPro" id="IPR007080">
    <property type="entry name" value="RNA_pol_Rpb1_1"/>
</dbReference>
<name>A0A3G3LLS6_9EUGL</name>
<dbReference type="Pfam" id="PF00623">
    <property type="entry name" value="RNA_pol_Rpb1_2"/>
    <property type="match status" value="1"/>
</dbReference>
<dbReference type="InterPro" id="IPR000722">
    <property type="entry name" value="RNA_pol_asu"/>
</dbReference>
<dbReference type="InterPro" id="IPR042102">
    <property type="entry name" value="RNA_pol_Rpb1_3_sf"/>
</dbReference>
<keyword evidence="4 7" id="KW-0548">Nucleotidyltransferase</keyword>
<dbReference type="InterPro" id="IPR045867">
    <property type="entry name" value="DNA-dir_RpoC_beta_prime"/>
</dbReference>
<evidence type="ECO:0000256" key="4">
    <source>
        <dbReference type="ARBA" id="ARBA00022695"/>
    </source>
</evidence>
<sequence length="568" mass="66113">MKKIKKYIKINLASPKKILKWSERSLPNGELLGKVTKSETVDIKNLKPITNGLFCEKIFGPIKSNQCHCKLYKKIKMKKDNFNLIICPKCYVQITDSKIRRYRMGTIQLASTNIHTWYLNNNSNYIRIILSKNLKEIENITYGKSYISFKKKQKKIFKTTGEAIKIMLKKIKLKQINIKNIKINEEKTKKKFNIINSFLETKTKPIWMTISYLPVLPPELRPIIKLQDNVIVSSDFNFLYSKIINTNNRLYQLKEMNVNEKFINKEKITLQESIDLLINNKKNKNKKNKKKKIKSLSETIKGKHGRIRENLLGKTVDYSARSVIVVEPKLNINECGIPKEILIELFQSLIIKKLFQLKLTNNIKEAKKIINNNKKKLLKNYLLKKIIQNLRILLNRAPTLHRLGIQSFHPKLTSTKSIKLHPLVCSAFNADFDGDQMGIHLPLSLKGQSEARILMISTNNCTSPATGKPNITPSQDIILGCYFLTSENISLQYLLEKIKYFDQINLIINMYKKNNINIHSYIWVKEKNRKTNKNYIKISKINNNKKLTNIKRTTLGKIIFSKTINKFL</sequence>
<dbReference type="EMBL" id="MH898673">
    <property type="protein sequence ID" value="AYQ93660.1"/>
    <property type="molecule type" value="Genomic_DNA"/>
</dbReference>
<evidence type="ECO:0000256" key="7">
    <source>
        <dbReference type="RuleBase" id="RU004279"/>
    </source>
</evidence>
<comment type="similarity">
    <text evidence="7">Belongs to the RNA polymerase beta' chain family.</text>
</comment>
<dbReference type="InterPro" id="IPR006592">
    <property type="entry name" value="RNA_pol_N"/>
</dbReference>